<protein>
    <submittedName>
        <fullName evidence="3">Uncharacterized protein</fullName>
    </submittedName>
</protein>
<organism evidence="3 4">
    <name type="scientific">Arachis hypogaea</name>
    <name type="common">Peanut</name>
    <dbReference type="NCBI Taxonomy" id="3818"/>
    <lineage>
        <taxon>Eukaryota</taxon>
        <taxon>Viridiplantae</taxon>
        <taxon>Streptophyta</taxon>
        <taxon>Embryophyta</taxon>
        <taxon>Tracheophyta</taxon>
        <taxon>Spermatophyta</taxon>
        <taxon>Magnoliopsida</taxon>
        <taxon>eudicotyledons</taxon>
        <taxon>Gunneridae</taxon>
        <taxon>Pentapetalae</taxon>
        <taxon>rosids</taxon>
        <taxon>fabids</taxon>
        <taxon>Fabales</taxon>
        <taxon>Fabaceae</taxon>
        <taxon>Papilionoideae</taxon>
        <taxon>50 kb inversion clade</taxon>
        <taxon>dalbergioids sensu lato</taxon>
        <taxon>Dalbergieae</taxon>
        <taxon>Pterocarpus clade</taxon>
        <taxon>Arachis</taxon>
    </lineage>
</organism>
<accession>A0A445CI29</accession>
<evidence type="ECO:0000313" key="3">
    <source>
        <dbReference type="EMBL" id="RYR50567.1"/>
    </source>
</evidence>
<sequence length="241" mass="27335">MHSQNTKTHTHTQQEKGKNGERKKEKEREKLESENKRRRGGRGRMAPAGITAAAPSCRYQEGGDVEREEELREEGALLCLHCCHLFAFCCRRGKLPPSSSSLRAGRCQLPPPSHLPSRTTLRMHRRDRRVKRGRQRKKEEALFSLLRPVAVRGVTVVAAVMGYATGPLSSENSAVSPGFTAGDWPLSLFLLLYFLLHLLNSGKGAIFLENSENTYKIKSELQYDVKSYCMEYYFETKTVYV</sequence>
<keyword evidence="2" id="KW-1133">Transmembrane helix</keyword>
<feature type="transmembrane region" description="Helical" evidence="2">
    <location>
        <begin position="184"/>
        <end position="208"/>
    </location>
</feature>
<keyword evidence="2" id="KW-0472">Membrane</keyword>
<feature type="region of interest" description="Disordered" evidence="1">
    <location>
        <begin position="1"/>
        <end position="57"/>
    </location>
</feature>
<dbReference type="Proteomes" id="UP000289738">
    <property type="component" value="Chromosome A07"/>
</dbReference>
<comment type="caution">
    <text evidence="3">The sequence shown here is derived from an EMBL/GenBank/DDBJ whole genome shotgun (WGS) entry which is preliminary data.</text>
</comment>
<evidence type="ECO:0000256" key="1">
    <source>
        <dbReference type="SAM" id="MobiDB-lite"/>
    </source>
</evidence>
<feature type="compositionally biased region" description="Basic and acidic residues" evidence="1">
    <location>
        <begin position="12"/>
        <end position="35"/>
    </location>
</feature>
<reference evidence="3 4" key="1">
    <citation type="submission" date="2019-01" db="EMBL/GenBank/DDBJ databases">
        <title>Sequencing of cultivated peanut Arachis hypogaea provides insights into genome evolution and oil improvement.</title>
        <authorList>
            <person name="Chen X."/>
        </authorList>
    </citation>
    <scope>NUCLEOTIDE SEQUENCE [LARGE SCALE GENOMIC DNA]</scope>
    <source>
        <strain evidence="4">cv. Fuhuasheng</strain>
        <tissue evidence="3">Leaves</tissue>
    </source>
</reference>
<evidence type="ECO:0000256" key="2">
    <source>
        <dbReference type="SAM" id="Phobius"/>
    </source>
</evidence>
<dbReference type="EMBL" id="SDMP01000007">
    <property type="protein sequence ID" value="RYR50567.1"/>
    <property type="molecule type" value="Genomic_DNA"/>
</dbReference>
<dbReference type="AlphaFoldDB" id="A0A445CI29"/>
<evidence type="ECO:0000313" key="4">
    <source>
        <dbReference type="Proteomes" id="UP000289738"/>
    </source>
</evidence>
<name>A0A445CI29_ARAHY</name>
<gene>
    <name evidence="3" type="ORF">Ahy_A07g037187</name>
</gene>
<keyword evidence="4" id="KW-1185">Reference proteome</keyword>
<proteinExistence type="predicted"/>
<keyword evidence="2" id="KW-0812">Transmembrane</keyword>
<feature type="transmembrane region" description="Helical" evidence="2">
    <location>
        <begin position="141"/>
        <end position="164"/>
    </location>
</feature>